<reference evidence="2" key="2">
    <citation type="journal article" date="2021" name="Genome Biol. Evol.">
        <title>Developing a high-quality reference genome for a parasitic bivalve with doubly uniparental inheritance (Bivalvia: Unionida).</title>
        <authorList>
            <person name="Smith C.H."/>
        </authorList>
    </citation>
    <scope>NUCLEOTIDE SEQUENCE</scope>
    <source>
        <strain evidence="2">CHS0354</strain>
        <tissue evidence="2">Mantle</tissue>
    </source>
</reference>
<proteinExistence type="predicted"/>
<dbReference type="AlphaFoldDB" id="A0AAE0SEE1"/>
<dbReference type="EMBL" id="JAEAOA010002345">
    <property type="protein sequence ID" value="KAK3590149.1"/>
    <property type="molecule type" value="Genomic_DNA"/>
</dbReference>
<organism evidence="2 3">
    <name type="scientific">Potamilus streckersoni</name>
    <dbReference type="NCBI Taxonomy" id="2493646"/>
    <lineage>
        <taxon>Eukaryota</taxon>
        <taxon>Metazoa</taxon>
        <taxon>Spiralia</taxon>
        <taxon>Lophotrochozoa</taxon>
        <taxon>Mollusca</taxon>
        <taxon>Bivalvia</taxon>
        <taxon>Autobranchia</taxon>
        <taxon>Heteroconchia</taxon>
        <taxon>Palaeoheterodonta</taxon>
        <taxon>Unionida</taxon>
        <taxon>Unionoidea</taxon>
        <taxon>Unionidae</taxon>
        <taxon>Ambleminae</taxon>
        <taxon>Lampsilini</taxon>
        <taxon>Potamilus</taxon>
    </lineage>
</organism>
<dbReference type="Proteomes" id="UP001195483">
    <property type="component" value="Unassembled WGS sequence"/>
</dbReference>
<evidence type="ECO:0000313" key="3">
    <source>
        <dbReference type="Proteomes" id="UP001195483"/>
    </source>
</evidence>
<protein>
    <submittedName>
        <fullName evidence="2">Uncharacterized protein</fullName>
    </submittedName>
</protein>
<sequence length="141" mass="16611">MTELPPTLDSMSAILTKLPLAQTLYFKIKSSARRQRLEKLTLDHRFDKESRAHLAKELVFYPNKRYLKRKIKTTEFVREVMKKKRRSRRDGLRGGGKINACTTSWMKIQGNKLWSGRGNDWVSEEPKEDWEKKFNEPSISP</sequence>
<reference evidence="2" key="3">
    <citation type="submission" date="2023-05" db="EMBL/GenBank/DDBJ databases">
        <authorList>
            <person name="Smith C.H."/>
        </authorList>
    </citation>
    <scope>NUCLEOTIDE SEQUENCE</scope>
    <source>
        <strain evidence="2">CHS0354</strain>
        <tissue evidence="2">Mantle</tissue>
    </source>
</reference>
<gene>
    <name evidence="2" type="ORF">CHS0354_041205</name>
</gene>
<feature type="region of interest" description="Disordered" evidence="1">
    <location>
        <begin position="116"/>
        <end position="141"/>
    </location>
</feature>
<keyword evidence="3" id="KW-1185">Reference proteome</keyword>
<name>A0AAE0SEE1_9BIVA</name>
<accession>A0AAE0SEE1</accession>
<reference evidence="2" key="1">
    <citation type="journal article" date="2021" name="Genome Biol. Evol.">
        <title>A High-Quality Reference Genome for a Parasitic Bivalve with Doubly Uniparental Inheritance (Bivalvia: Unionida).</title>
        <authorList>
            <person name="Smith C.H."/>
        </authorList>
    </citation>
    <scope>NUCLEOTIDE SEQUENCE</scope>
    <source>
        <strain evidence="2">CHS0354</strain>
    </source>
</reference>
<evidence type="ECO:0000313" key="2">
    <source>
        <dbReference type="EMBL" id="KAK3590149.1"/>
    </source>
</evidence>
<comment type="caution">
    <text evidence="2">The sequence shown here is derived from an EMBL/GenBank/DDBJ whole genome shotgun (WGS) entry which is preliminary data.</text>
</comment>
<evidence type="ECO:0000256" key="1">
    <source>
        <dbReference type="SAM" id="MobiDB-lite"/>
    </source>
</evidence>